<keyword evidence="2" id="KW-1185">Reference proteome</keyword>
<dbReference type="AlphaFoldDB" id="A0A4Q0NWQ1"/>
<reference evidence="1 2" key="1">
    <citation type="submission" date="2018-07" db="EMBL/GenBank/DDBJ databases">
        <title>Leeuwenhoekiella genomics.</title>
        <authorList>
            <person name="Tahon G."/>
            <person name="Willems A."/>
        </authorList>
    </citation>
    <scope>NUCLEOTIDE SEQUENCE [LARGE SCALE GENOMIC DNA]</scope>
    <source>
        <strain evidence="1 2">R-50232</strain>
    </source>
</reference>
<name>A0A4Q0NWQ1_9FLAO</name>
<protein>
    <submittedName>
        <fullName evidence="1">Uncharacterized protein</fullName>
    </submittedName>
</protein>
<proteinExistence type="predicted"/>
<accession>A0A4Q0NWQ1</accession>
<gene>
    <name evidence="1" type="ORF">DSM04_103386</name>
</gene>
<organism evidence="1 2">
    <name type="scientific">Leeuwenhoekiella aestuarii</name>
    <dbReference type="NCBI Taxonomy" id="2249426"/>
    <lineage>
        <taxon>Bacteria</taxon>
        <taxon>Pseudomonadati</taxon>
        <taxon>Bacteroidota</taxon>
        <taxon>Flavobacteriia</taxon>
        <taxon>Flavobacteriales</taxon>
        <taxon>Flavobacteriaceae</taxon>
        <taxon>Leeuwenhoekiella</taxon>
    </lineage>
</organism>
<sequence>MIGLCLFCLIFLLTEFRKRADILILSSDHLEKFSFLGVGYAQRFDINEFDGFTKMWYYSKSYLHLIIDGKRVACCCNFHTRNYDTVKMALEDKLVFLGEENYSISNELSYILK</sequence>
<evidence type="ECO:0000313" key="2">
    <source>
        <dbReference type="Proteomes" id="UP000289821"/>
    </source>
</evidence>
<dbReference type="Proteomes" id="UP000289821">
    <property type="component" value="Unassembled WGS sequence"/>
</dbReference>
<dbReference type="EMBL" id="QOVI01000003">
    <property type="protein sequence ID" value="RXG15497.1"/>
    <property type="molecule type" value="Genomic_DNA"/>
</dbReference>
<evidence type="ECO:0000313" key="1">
    <source>
        <dbReference type="EMBL" id="RXG15497.1"/>
    </source>
</evidence>
<comment type="caution">
    <text evidence="1">The sequence shown here is derived from an EMBL/GenBank/DDBJ whole genome shotgun (WGS) entry which is preliminary data.</text>
</comment>